<dbReference type="Proteomes" id="UP001595976">
    <property type="component" value="Unassembled WGS sequence"/>
</dbReference>
<comment type="caution">
    <text evidence="1">The sequence shown here is derived from an EMBL/GenBank/DDBJ whole genome shotgun (WGS) entry which is preliminary data.</text>
</comment>
<dbReference type="RefSeq" id="WP_260348825.1">
    <property type="nucleotide sequence ID" value="NZ_JAOAOS010000006.1"/>
</dbReference>
<name>A0ABW0F2L0_9HYPH</name>
<keyword evidence="2" id="KW-1185">Reference proteome</keyword>
<organism evidence="1 2">
    <name type="scientific">Bosea minatitlanensis</name>
    <dbReference type="NCBI Taxonomy" id="128782"/>
    <lineage>
        <taxon>Bacteria</taxon>
        <taxon>Pseudomonadati</taxon>
        <taxon>Pseudomonadota</taxon>
        <taxon>Alphaproteobacteria</taxon>
        <taxon>Hyphomicrobiales</taxon>
        <taxon>Boseaceae</taxon>
        <taxon>Bosea</taxon>
    </lineage>
</organism>
<protein>
    <submittedName>
        <fullName evidence="1">Uncharacterized protein</fullName>
    </submittedName>
</protein>
<proteinExistence type="predicted"/>
<reference evidence="2" key="1">
    <citation type="journal article" date="2019" name="Int. J. Syst. Evol. Microbiol.">
        <title>The Global Catalogue of Microorganisms (GCM) 10K type strain sequencing project: providing services to taxonomists for standard genome sequencing and annotation.</title>
        <authorList>
            <consortium name="The Broad Institute Genomics Platform"/>
            <consortium name="The Broad Institute Genome Sequencing Center for Infectious Disease"/>
            <person name="Wu L."/>
            <person name="Ma J."/>
        </authorList>
    </citation>
    <scope>NUCLEOTIDE SEQUENCE [LARGE SCALE GENOMIC DNA]</scope>
    <source>
        <strain evidence="2">CGMCC 1.15643</strain>
    </source>
</reference>
<sequence>MELTLAGIEGRCGVRIETVIEDGDGMRVLPRFEDGLLRWIVDGYEAMSREDQADA</sequence>
<evidence type="ECO:0000313" key="2">
    <source>
        <dbReference type="Proteomes" id="UP001595976"/>
    </source>
</evidence>
<evidence type="ECO:0000313" key="1">
    <source>
        <dbReference type="EMBL" id="MFC5293073.1"/>
    </source>
</evidence>
<dbReference type="EMBL" id="JBHSLI010000003">
    <property type="protein sequence ID" value="MFC5293073.1"/>
    <property type="molecule type" value="Genomic_DNA"/>
</dbReference>
<gene>
    <name evidence="1" type="ORF">ACFPK2_08720</name>
</gene>
<accession>A0ABW0F2L0</accession>